<proteinExistence type="predicted"/>
<dbReference type="EMBL" id="PYGF01000001">
    <property type="protein sequence ID" value="PSL07695.1"/>
    <property type="molecule type" value="Genomic_DNA"/>
</dbReference>
<feature type="transmembrane region" description="Helical" evidence="6">
    <location>
        <begin position="20"/>
        <end position="42"/>
    </location>
</feature>
<organism evidence="9 10">
    <name type="scientific">Cecembia rubra</name>
    <dbReference type="NCBI Taxonomy" id="1485585"/>
    <lineage>
        <taxon>Bacteria</taxon>
        <taxon>Pseudomonadati</taxon>
        <taxon>Bacteroidota</taxon>
        <taxon>Cytophagia</taxon>
        <taxon>Cytophagales</taxon>
        <taxon>Cyclobacteriaceae</taxon>
        <taxon>Cecembia</taxon>
    </lineage>
</organism>
<feature type="transmembrane region" description="Helical" evidence="6">
    <location>
        <begin position="767"/>
        <end position="787"/>
    </location>
</feature>
<evidence type="ECO:0000256" key="5">
    <source>
        <dbReference type="ARBA" id="ARBA00023136"/>
    </source>
</evidence>
<evidence type="ECO:0000259" key="7">
    <source>
        <dbReference type="Pfam" id="PF02687"/>
    </source>
</evidence>
<dbReference type="PANTHER" id="PTHR30572:SF18">
    <property type="entry name" value="ABC-TYPE MACROLIDE FAMILY EXPORT SYSTEM PERMEASE COMPONENT 2"/>
    <property type="match status" value="1"/>
</dbReference>
<feature type="transmembrane region" description="Helical" evidence="6">
    <location>
        <begin position="722"/>
        <end position="747"/>
    </location>
</feature>
<evidence type="ECO:0000256" key="6">
    <source>
        <dbReference type="SAM" id="Phobius"/>
    </source>
</evidence>
<dbReference type="InterPro" id="IPR025857">
    <property type="entry name" value="MacB_PCD"/>
</dbReference>
<evidence type="ECO:0000256" key="4">
    <source>
        <dbReference type="ARBA" id="ARBA00022989"/>
    </source>
</evidence>
<evidence type="ECO:0000259" key="8">
    <source>
        <dbReference type="Pfam" id="PF12704"/>
    </source>
</evidence>
<keyword evidence="4 6" id="KW-1133">Transmembrane helix</keyword>
<gene>
    <name evidence="9" type="ORF">CLV48_101633</name>
</gene>
<feature type="transmembrane region" description="Helical" evidence="6">
    <location>
        <begin position="681"/>
        <end position="702"/>
    </location>
</feature>
<dbReference type="OrthoDB" id="830694at2"/>
<dbReference type="InterPro" id="IPR050250">
    <property type="entry name" value="Macrolide_Exporter_MacB"/>
</dbReference>
<dbReference type="PANTHER" id="PTHR30572">
    <property type="entry name" value="MEMBRANE COMPONENT OF TRANSPORTER-RELATED"/>
    <property type="match status" value="1"/>
</dbReference>
<dbReference type="GO" id="GO:0005886">
    <property type="term" value="C:plasma membrane"/>
    <property type="evidence" value="ECO:0007669"/>
    <property type="project" value="UniProtKB-SubCell"/>
</dbReference>
<keyword evidence="10" id="KW-1185">Reference proteome</keyword>
<feature type="domain" description="ABC3 transporter permease C-terminal" evidence="7">
    <location>
        <begin position="294"/>
        <end position="410"/>
    </location>
</feature>
<keyword evidence="3 6" id="KW-0812">Transmembrane</keyword>
<sequence length="801" mass="90157">MLKNYFKIAVRLLKKRKGFAIINIISLALGLSGGIFMLVFALDEFSFDKFHKNGERIFRVNTIFIDLKTGREGYNYTNGWPIGKILKEEFPEVEEVVYTIDWPKLDIKVGEENLNPRMAYVSPEFFEVFSFEQVKGLPYEALSKPYHAVITEDMEMRMFNGKDGLGKEFFLADTIPAIVGAVVKNAPKNSHIQFEVLLSQATFEKLNGLDDYMKGWSNISMGNYVMLKEGVDLELFKQKAEMIYMDHVGEMMRSWGSEAKLFFEPLTDVYLKSKSGNGLGSLGSLDRLNMVFGICIFTILLACINFINLTTARSVDRFKEIGLRKVVGSSKGSLMGQFITESFVLTLIGLFFSILLISLLLPTFNDLVNKAYTLDILLKPNIIIAMIMLVVVITLLSGYYPSLYLASLQPLKVLKGKSGKESAGMNLRKVLVVFQFFISVSLALGTIIVLRQLDFMQQKELGFAKEEILVINALKIPKNNIESLKNELINIPGINKVSYSNGLPGRPGWIGQIAYLEGNDKDNPVSLEYLSVDQDYLETMDLQLVAGRFFDQERESDKTESLVLNEKAVQQFGWDNPEEAIGKKIVSPSTTPQGTVIGVVKDYHQLGLQNAIHGIAMDWEPKFSGWLSLRFEPSKTEGILNDLQHKWLNDFSGRNLDYFFLNDDFERLYQNELRVSKMLRLFSGLTFLISLIGLTGLVSFLIETKAKEMSIRKVLGAGVNQIVFALSKEFMILVCLASVIAIPAVWYFGKNWLNNFAYRTEISLSSILGVVVIAIVITMLLVGFQALRAASMNTMNGLKSE</sequence>
<evidence type="ECO:0000313" key="9">
    <source>
        <dbReference type="EMBL" id="PSL07695.1"/>
    </source>
</evidence>
<dbReference type="Proteomes" id="UP000240708">
    <property type="component" value="Unassembled WGS sequence"/>
</dbReference>
<dbReference type="Pfam" id="PF12704">
    <property type="entry name" value="MacB_PCD"/>
    <property type="match status" value="2"/>
</dbReference>
<keyword evidence="5 6" id="KW-0472">Membrane</keyword>
<feature type="transmembrane region" description="Helical" evidence="6">
    <location>
        <begin position="343"/>
        <end position="362"/>
    </location>
</feature>
<evidence type="ECO:0000256" key="2">
    <source>
        <dbReference type="ARBA" id="ARBA00022475"/>
    </source>
</evidence>
<feature type="domain" description="MacB-like periplasmic core" evidence="8">
    <location>
        <begin position="21"/>
        <end position="241"/>
    </location>
</feature>
<dbReference type="InterPro" id="IPR003838">
    <property type="entry name" value="ABC3_permease_C"/>
</dbReference>
<dbReference type="GO" id="GO:0022857">
    <property type="term" value="F:transmembrane transporter activity"/>
    <property type="evidence" value="ECO:0007669"/>
    <property type="project" value="TreeGrafter"/>
</dbReference>
<feature type="domain" description="ABC3 transporter permease C-terminal" evidence="7">
    <location>
        <begin position="681"/>
        <end position="793"/>
    </location>
</feature>
<feature type="transmembrane region" description="Helical" evidence="6">
    <location>
        <begin position="290"/>
        <end position="309"/>
    </location>
</feature>
<dbReference type="Pfam" id="PF02687">
    <property type="entry name" value="FtsX"/>
    <property type="match status" value="2"/>
</dbReference>
<evidence type="ECO:0000256" key="3">
    <source>
        <dbReference type="ARBA" id="ARBA00022692"/>
    </source>
</evidence>
<keyword evidence="2" id="KW-1003">Cell membrane</keyword>
<protein>
    <submittedName>
        <fullName evidence="9">Putative ABC transport system permease protein</fullName>
    </submittedName>
</protein>
<comment type="subcellular location">
    <subcellularLocation>
        <location evidence="1">Cell membrane</location>
        <topology evidence="1">Multi-pass membrane protein</topology>
    </subcellularLocation>
</comment>
<evidence type="ECO:0000313" key="10">
    <source>
        <dbReference type="Proteomes" id="UP000240708"/>
    </source>
</evidence>
<comment type="caution">
    <text evidence="9">The sequence shown here is derived from an EMBL/GenBank/DDBJ whole genome shotgun (WGS) entry which is preliminary data.</text>
</comment>
<reference evidence="9 10" key="1">
    <citation type="submission" date="2018-03" db="EMBL/GenBank/DDBJ databases">
        <title>Genomic Encyclopedia of Archaeal and Bacterial Type Strains, Phase II (KMG-II): from individual species to whole genera.</title>
        <authorList>
            <person name="Goeker M."/>
        </authorList>
    </citation>
    <scope>NUCLEOTIDE SEQUENCE [LARGE SCALE GENOMIC DNA]</scope>
    <source>
        <strain evidence="9 10">DSM 28057</strain>
    </source>
</reference>
<accession>A0A2P8EDY7</accession>
<name>A0A2P8EDY7_9BACT</name>
<dbReference type="AlphaFoldDB" id="A0A2P8EDY7"/>
<evidence type="ECO:0000256" key="1">
    <source>
        <dbReference type="ARBA" id="ARBA00004651"/>
    </source>
</evidence>
<feature type="transmembrane region" description="Helical" evidence="6">
    <location>
        <begin position="382"/>
        <end position="406"/>
    </location>
</feature>
<dbReference type="RefSeq" id="WP_106565751.1">
    <property type="nucleotide sequence ID" value="NZ_PYGF01000001.1"/>
</dbReference>
<feature type="transmembrane region" description="Helical" evidence="6">
    <location>
        <begin position="427"/>
        <end position="450"/>
    </location>
</feature>
<feature type="domain" description="MacB-like periplasmic core" evidence="8">
    <location>
        <begin position="490"/>
        <end position="603"/>
    </location>
</feature>